<keyword evidence="1" id="KW-0853">WD repeat</keyword>
<dbReference type="GeneID" id="14906011"/>
<evidence type="ECO:0000256" key="2">
    <source>
        <dbReference type="ARBA" id="ARBA00022737"/>
    </source>
</evidence>
<sequence length="115" mass="13258">MQQSLLQLHYAIGFSGKMSRSVHFHPNSKEYICISGNQLIITNLNPTSTPQHFLKGHDNQITCVTISNNGKYIASGQQGDNSDVIIWDYDQKRIKYRLSEHDYEGRYVVCWNFFG</sequence>
<proteinExistence type="predicted"/>
<dbReference type="InterPro" id="IPR001680">
    <property type="entry name" value="WD40_rpt"/>
</dbReference>
<gene>
    <name evidence="3" type="ORF">IMG5_146200</name>
</gene>
<keyword evidence="3" id="KW-0808">Transferase</keyword>
<keyword evidence="2" id="KW-0677">Repeat</keyword>
<dbReference type="Gene3D" id="2.130.10.10">
    <property type="entry name" value="YVTN repeat-like/Quinoprotein amine dehydrogenase"/>
    <property type="match status" value="1"/>
</dbReference>
<dbReference type="SUPFAM" id="SSF50978">
    <property type="entry name" value="WD40 repeat-like"/>
    <property type="match status" value="1"/>
</dbReference>
<dbReference type="STRING" id="857967.G0QY01"/>
<evidence type="ECO:0000256" key="1">
    <source>
        <dbReference type="ARBA" id="ARBA00022574"/>
    </source>
</evidence>
<accession>G0QY01</accession>
<dbReference type="InterPro" id="IPR015943">
    <property type="entry name" value="WD40/YVTN_repeat-like_dom_sf"/>
</dbReference>
<dbReference type="InterPro" id="IPR050630">
    <property type="entry name" value="WD_repeat_EMAP"/>
</dbReference>
<dbReference type="OrthoDB" id="972532at2759"/>
<dbReference type="OMA" id="NDPHEQV"/>
<dbReference type="eggNOG" id="KOG0266">
    <property type="taxonomic scope" value="Eukaryota"/>
</dbReference>
<dbReference type="RefSeq" id="XP_004031137.1">
    <property type="nucleotide sequence ID" value="XM_004031089.1"/>
</dbReference>
<dbReference type="EMBL" id="GL984093">
    <property type="protein sequence ID" value="EGR29901.1"/>
    <property type="molecule type" value="Genomic_DNA"/>
</dbReference>
<name>G0QY01_ICHMU</name>
<keyword evidence="4" id="KW-1185">Reference proteome</keyword>
<evidence type="ECO:0000313" key="3">
    <source>
        <dbReference type="EMBL" id="EGR29901.1"/>
    </source>
</evidence>
<dbReference type="GO" id="GO:0061733">
    <property type="term" value="F:protein-lysine-acetyltransferase activity"/>
    <property type="evidence" value="ECO:0007669"/>
    <property type="project" value="UniProtKB-EC"/>
</dbReference>
<keyword evidence="3" id="KW-0012">Acyltransferase</keyword>
<dbReference type="InterPro" id="IPR036322">
    <property type="entry name" value="WD40_repeat_dom_sf"/>
</dbReference>
<organism evidence="3 4">
    <name type="scientific">Ichthyophthirius multifiliis</name>
    <name type="common">White spot disease agent</name>
    <name type="synonym">Ich</name>
    <dbReference type="NCBI Taxonomy" id="5932"/>
    <lineage>
        <taxon>Eukaryota</taxon>
        <taxon>Sar</taxon>
        <taxon>Alveolata</taxon>
        <taxon>Ciliophora</taxon>
        <taxon>Intramacronucleata</taxon>
        <taxon>Oligohymenophorea</taxon>
        <taxon>Hymenostomatida</taxon>
        <taxon>Ophryoglenina</taxon>
        <taxon>Ichthyophthirius</taxon>
    </lineage>
</organism>
<dbReference type="PANTHER" id="PTHR13720:SF39">
    <property type="entry name" value="F-BOX DOMAIN-CONTAINING PROTEIN"/>
    <property type="match status" value="1"/>
</dbReference>
<evidence type="ECO:0000313" key="4">
    <source>
        <dbReference type="Proteomes" id="UP000008983"/>
    </source>
</evidence>
<reference evidence="3 4" key="1">
    <citation type="submission" date="2011-07" db="EMBL/GenBank/DDBJ databases">
        <authorList>
            <person name="Coyne R."/>
            <person name="Brami D."/>
            <person name="Johnson J."/>
            <person name="Hostetler J."/>
            <person name="Hannick L."/>
            <person name="Clark T."/>
            <person name="Cassidy-Hanley D."/>
            <person name="Inman J."/>
        </authorList>
    </citation>
    <scope>NUCLEOTIDE SEQUENCE [LARGE SCALE GENOMIC DNA]</scope>
    <source>
        <strain evidence="3 4">G5</strain>
    </source>
</reference>
<dbReference type="SMART" id="SM00320">
    <property type="entry name" value="WD40"/>
    <property type="match status" value="1"/>
</dbReference>
<protein>
    <submittedName>
        <fullName evidence="3">WD40 repeat protein</fullName>
        <ecNumber evidence="3">2.3.1.48</ecNumber>
    </submittedName>
</protein>
<dbReference type="InParanoid" id="G0QY01"/>
<dbReference type="Pfam" id="PF00400">
    <property type="entry name" value="WD40"/>
    <property type="match status" value="1"/>
</dbReference>
<dbReference type="EC" id="2.3.1.48" evidence="3"/>
<dbReference type="Proteomes" id="UP000008983">
    <property type="component" value="Unassembled WGS sequence"/>
</dbReference>
<dbReference type="AlphaFoldDB" id="G0QY01"/>
<dbReference type="PANTHER" id="PTHR13720">
    <property type="entry name" value="WD-40 REPEAT PROTEIN"/>
    <property type="match status" value="1"/>
</dbReference>